<dbReference type="RefSeq" id="WP_380117402.1">
    <property type="nucleotide sequence ID" value="NZ_JBHSIU010000028.1"/>
</dbReference>
<protein>
    <recommendedName>
        <fullName evidence="3">Rho termination factor N-terminal domain-containing protein</fullName>
    </recommendedName>
</protein>
<dbReference type="Proteomes" id="UP001595912">
    <property type="component" value="Unassembled WGS sequence"/>
</dbReference>
<keyword evidence="2" id="KW-1185">Reference proteome</keyword>
<gene>
    <name evidence="1" type="ORF">ACFPIJ_23910</name>
</gene>
<organism evidence="1 2">
    <name type="scientific">Dactylosporangium cerinum</name>
    <dbReference type="NCBI Taxonomy" id="1434730"/>
    <lineage>
        <taxon>Bacteria</taxon>
        <taxon>Bacillati</taxon>
        <taxon>Actinomycetota</taxon>
        <taxon>Actinomycetes</taxon>
        <taxon>Micromonosporales</taxon>
        <taxon>Micromonosporaceae</taxon>
        <taxon>Dactylosporangium</taxon>
    </lineage>
</organism>
<accession>A0ABV9W0U2</accession>
<reference evidence="2" key="1">
    <citation type="journal article" date="2019" name="Int. J. Syst. Evol. Microbiol.">
        <title>The Global Catalogue of Microorganisms (GCM) 10K type strain sequencing project: providing services to taxonomists for standard genome sequencing and annotation.</title>
        <authorList>
            <consortium name="The Broad Institute Genomics Platform"/>
            <consortium name="The Broad Institute Genome Sequencing Center for Infectious Disease"/>
            <person name="Wu L."/>
            <person name="Ma J."/>
        </authorList>
    </citation>
    <scope>NUCLEOTIDE SEQUENCE [LARGE SCALE GENOMIC DNA]</scope>
    <source>
        <strain evidence="2">CGMCC 4.7152</strain>
    </source>
</reference>
<proteinExistence type="predicted"/>
<evidence type="ECO:0000313" key="1">
    <source>
        <dbReference type="EMBL" id="MFC5000872.1"/>
    </source>
</evidence>
<name>A0ABV9W0U2_9ACTN</name>
<comment type="caution">
    <text evidence="1">The sequence shown here is derived from an EMBL/GenBank/DDBJ whole genome shotgun (WGS) entry which is preliminary data.</text>
</comment>
<evidence type="ECO:0000313" key="2">
    <source>
        <dbReference type="Proteomes" id="UP001595912"/>
    </source>
</evidence>
<dbReference type="EMBL" id="JBHSIU010000028">
    <property type="protein sequence ID" value="MFC5000872.1"/>
    <property type="molecule type" value="Genomic_DNA"/>
</dbReference>
<evidence type="ECO:0008006" key="3">
    <source>
        <dbReference type="Google" id="ProtNLM"/>
    </source>
</evidence>
<sequence length="136" mass="14663">MSDVAKLSMTVLQRISEFLATLPEDQLLDIAEGRATLTYHPFGAASPAAPVKRAPAKRAAAKPAKDMSVAVDELNRMQTRDEGERYLKPLLVGELRAVAAQLGIGGVSKTPKPDLITMLVERTIGSRLNSLAVRQL</sequence>